<comment type="caution">
    <text evidence="1">The sequence shown here is derived from an EMBL/GenBank/DDBJ whole genome shotgun (WGS) entry which is preliminary data.</text>
</comment>
<proteinExistence type="predicted"/>
<accession>A0A511N1H0</accession>
<dbReference type="RefSeq" id="WP_146884153.1">
    <property type="nucleotide sequence ID" value="NZ_BJXB01000007.1"/>
</dbReference>
<reference evidence="1 2" key="1">
    <citation type="submission" date="2019-07" db="EMBL/GenBank/DDBJ databases">
        <title>Whole genome shotgun sequence of Deinococcus cellulosilyticus NBRC 106333.</title>
        <authorList>
            <person name="Hosoyama A."/>
            <person name="Uohara A."/>
            <person name="Ohji S."/>
            <person name="Ichikawa N."/>
        </authorList>
    </citation>
    <scope>NUCLEOTIDE SEQUENCE [LARGE SCALE GENOMIC DNA]</scope>
    <source>
        <strain evidence="1 2">NBRC 106333</strain>
    </source>
</reference>
<dbReference type="AlphaFoldDB" id="A0A511N1H0"/>
<sequence length="73" mass="7870">MAQFVLVQLSDGSTAHLNIDQVRMVCVRHTGSAYVATLHFADGTRQDCGKFDTTEAGDLWASSMLGTRTNGHA</sequence>
<gene>
    <name evidence="1" type="ORF">DC3_19720</name>
</gene>
<dbReference type="Proteomes" id="UP000321306">
    <property type="component" value="Unassembled WGS sequence"/>
</dbReference>
<organism evidence="1 2">
    <name type="scientific">Deinococcus cellulosilyticus (strain DSM 18568 / NBRC 106333 / KACC 11606 / 5516J-15)</name>
    <dbReference type="NCBI Taxonomy" id="1223518"/>
    <lineage>
        <taxon>Bacteria</taxon>
        <taxon>Thermotogati</taxon>
        <taxon>Deinococcota</taxon>
        <taxon>Deinococci</taxon>
        <taxon>Deinococcales</taxon>
        <taxon>Deinococcaceae</taxon>
        <taxon>Deinococcus</taxon>
    </lineage>
</organism>
<evidence type="ECO:0000313" key="1">
    <source>
        <dbReference type="EMBL" id="GEM46337.1"/>
    </source>
</evidence>
<protein>
    <submittedName>
        <fullName evidence="1">Uncharacterized protein</fullName>
    </submittedName>
</protein>
<evidence type="ECO:0000313" key="2">
    <source>
        <dbReference type="Proteomes" id="UP000321306"/>
    </source>
</evidence>
<keyword evidence="2" id="KW-1185">Reference proteome</keyword>
<name>A0A511N1H0_DEIC1</name>
<dbReference type="EMBL" id="BJXB01000007">
    <property type="protein sequence ID" value="GEM46337.1"/>
    <property type="molecule type" value="Genomic_DNA"/>
</dbReference>